<name>A0A2A2G8B3_9BACT</name>
<dbReference type="PANTHER" id="PTHR44858:SF1">
    <property type="entry name" value="UDP-N-ACETYLGLUCOSAMINE--PEPTIDE N-ACETYLGLUCOSAMINYLTRANSFERASE SPINDLY-RELATED"/>
    <property type="match status" value="1"/>
</dbReference>
<feature type="repeat" description="TPR" evidence="3">
    <location>
        <begin position="73"/>
        <end position="106"/>
    </location>
</feature>
<evidence type="ECO:0000256" key="1">
    <source>
        <dbReference type="ARBA" id="ARBA00022737"/>
    </source>
</evidence>
<dbReference type="InterPro" id="IPR019734">
    <property type="entry name" value="TPR_rpt"/>
</dbReference>
<accession>A0A2A2G8B3</accession>
<dbReference type="AlphaFoldDB" id="A0A2A2G8B3"/>
<organism evidence="4 5">
    <name type="scientific">Fodinibius salipaludis</name>
    <dbReference type="NCBI Taxonomy" id="2032627"/>
    <lineage>
        <taxon>Bacteria</taxon>
        <taxon>Pseudomonadati</taxon>
        <taxon>Balneolota</taxon>
        <taxon>Balneolia</taxon>
        <taxon>Balneolales</taxon>
        <taxon>Balneolaceae</taxon>
        <taxon>Fodinibius</taxon>
    </lineage>
</organism>
<dbReference type="Gene3D" id="1.25.40.10">
    <property type="entry name" value="Tetratricopeptide repeat domain"/>
    <property type="match status" value="2"/>
</dbReference>
<evidence type="ECO:0000256" key="3">
    <source>
        <dbReference type="PROSITE-ProRule" id="PRU00339"/>
    </source>
</evidence>
<dbReference type="RefSeq" id="WP_095606527.1">
    <property type="nucleotide sequence ID" value="NZ_NSKE01000006.1"/>
</dbReference>
<dbReference type="InterPro" id="IPR050498">
    <property type="entry name" value="Ycf3"/>
</dbReference>
<dbReference type="PANTHER" id="PTHR44858">
    <property type="entry name" value="TETRATRICOPEPTIDE REPEAT PROTEIN 6"/>
    <property type="match status" value="1"/>
</dbReference>
<sequence length="184" mass="20975">MGQKTEKILQRAKENLDKQNHEHALRLFNEVLNREPGHPQALRNKALIKVMSGNNEEAEKFLLFAIDQQPEDDQLYQLLGTLYHNSEKPQKALAQFKKALDINADNTVAQQGAAMVYAHVLGEHEKAITHFTKALESSPKNAELLFNRGCSYIISEQMGKAEQDLLKAAEFNHEKAKEMVEKYF</sequence>
<gene>
    <name evidence="4" type="ORF">CK503_09265</name>
</gene>
<dbReference type="Proteomes" id="UP000218831">
    <property type="component" value="Unassembled WGS sequence"/>
</dbReference>
<comment type="caution">
    <text evidence="4">The sequence shown here is derived from an EMBL/GenBank/DDBJ whole genome shotgun (WGS) entry which is preliminary data.</text>
</comment>
<keyword evidence="5" id="KW-1185">Reference proteome</keyword>
<evidence type="ECO:0000256" key="2">
    <source>
        <dbReference type="ARBA" id="ARBA00022803"/>
    </source>
</evidence>
<dbReference type="Pfam" id="PF13431">
    <property type="entry name" value="TPR_17"/>
    <property type="match status" value="1"/>
</dbReference>
<dbReference type="SUPFAM" id="SSF48452">
    <property type="entry name" value="TPR-like"/>
    <property type="match status" value="1"/>
</dbReference>
<keyword evidence="1" id="KW-0677">Repeat</keyword>
<dbReference type="InterPro" id="IPR011990">
    <property type="entry name" value="TPR-like_helical_dom_sf"/>
</dbReference>
<reference evidence="4 5" key="1">
    <citation type="submission" date="2017-08" db="EMBL/GenBank/DDBJ databases">
        <title>Aliifodinibius alkalisoli sp. nov., isolated from saline alkaline soil.</title>
        <authorList>
            <person name="Liu D."/>
            <person name="Zhang G."/>
        </authorList>
    </citation>
    <scope>NUCLEOTIDE SEQUENCE [LARGE SCALE GENOMIC DNA]</scope>
    <source>
        <strain evidence="4 5">WN023</strain>
    </source>
</reference>
<dbReference type="Pfam" id="PF14559">
    <property type="entry name" value="TPR_19"/>
    <property type="match status" value="1"/>
</dbReference>
<protein>
    <submittedName>
        <fullName evidence="4">Uncharacterized protein</fullName>
    </submittedName>
</protein>
<evidence type="ECO:0000313" key="5">
    <source>
        <dbReference type="Proteomes" id="UP000218831"/>
    </source>
</evidence>
<evidence type="ECO:0000313" key="4">
    <source>
        <dbReference type="EMBL" id="PAU93851.1"/>
    </source>
</evidence>
<dbReference type="SMART" id="SM00028">
    <property type="entry name" value="TPR"/>
    <property type="match status" value="5"/>
</dbReference>
<keyword evidence="2 3" id="KW-0802">TPR repeat</keyword>
<dbReference type="EMBL" id="NSKE01000006">
    <property type="protein sequence ID" value="PAU93851.1"/>
    <property type="molecule type" value="Genomic_DNA"/>
</dbReference>
<proteinExistence type="predicted"/>
<dbReference type="PROSITE" id="PS50005">
    <property type="entry name" value="TPR"/>
    <property type="match status" value="1"/>
</dbReference>
<dbReference type="OrthoDB" id="1524241at2"/>